<feature type="domain" description="Aspartate/glutamate/uridylate kinase" evidence="10">
    <location>
        <begin position="155"/>
        <end position="398"/>
    </location>
</feature>
<reference evidence="11 12" key="1">
    <citation type="journal article" date="2011" name="J. Bacteriol.">
        <title>Complete genome sequence of the plant pathogen Ralstonia solanacearum strain Po82.</title>
        <authorList>
            <person name="Xu J."/>
            <person name="Zheng H.J."/>
            <person name="Liu L."/>
            <person name="Pan Z.C."/>
            <person name="Prior P."/>
            <person name="Tang B."/>
            <person name="Xu J.S."/>
            <person name="Zhang H."/>
            <person name="Tian Q."/>
            <person name="Zhang L.Q."/>
            <person name="Feng J."/>
        </authorList>
    </citation>
    <scope>NUCLEOTIDE SEQUENCE [LARGE SCALE GENOMIC DNA]</scope>
    <source>
        <strain evidence="11 12">Po82</strain>
    </source>
</reference>
<dbReference type="UniPathway" id="UPA00068">
    <property type="reaction ID" value="UER00107"/>
</dbReference>
<comment type="catalytic activity">
    <reaction evidence="8 9">
        <text>N-acetyl-L-glutamate + ATP = N-acetyl-L-glutamyl 5-phosphate + ADP</text>
        <dbReference type="Rhea" id="RHEA:14629"/>
        <dbReference type="ChEBI" id="CHEBI:30616"/>
        <dbReference type="ChEBI" id="CHEBI:44337"/>
        <dbReference type="ChEBI" id="CHEBI:57936"/>
        <dbReference type="ChEBI" id="CHEBI:456216"/>
        <dbReference type="EC" id="2.7.2.8"/>
    </reaction>
</comment>
<dbReference type="GO" id="GO:0005524">
    <property type="term" value="F:ATP binding"/>
    <property type="evidence" value="ECO:0007669"/>
    <property type="project" value="UniProtKB-UniRule"/>
</dbReference>
<comment type="similarity">
    <text evidence="9">Belongs to the acetylglutamate kinase family. ArgB subfamily.</text>
</comment>
<gene>
    <name evidence="9 11" type="primary">argB</name>
    <name evidence="11" type="ordered locus">RSPO_c03326</name>
</gene>
<sequence length="422" mass="44666">MSEALPAKRSGCSSTARRLSATTSSASAGSRSCSCAKRSRCGRRASSCSGAMAMFPHSCLPPATIVAGMRAARGTAPAFLVKSRLPKKGGFALCSTRHSAFHHTPPNPDVTVMTASVAAAPDPANLDPELAHIAPALKAEILAQALPYIRKFHGKTIVIKYGGNAMTEEKLKHGFARDVILLKLVGMNPVVVHGGGPQIDDALKKVGKTGTFIQGMRVTDEETMEVVEWVLGGEVQQDIVMLINQYGGQAVGLTGKDGGLIRAKKLKMPDRDKPGQFIDIGFVGDIETINPAVVRALQDDAFIPVISPIGFSDDGQAYNINADVVAGKMAEILKAEKLVMMTNIPGVLDKQGNLLTDLSAREIDELFADGTISGGMLPKISSALDAAKSGVHSVHIIDGRIEHSLLLEILTEQAFGTMIRSH</sequence>
<protein>
    <recommendedName>
        <fullName evidence="9">Acetylglutamate kinase</fullName>
        <ecNumber evidence="9">2.7.2.8</ecNumber>
    </recommendedName>
    <alternativeName>
        <fullName evidence="9">N-acetyl-L-glutamate 5-phosphotransferase</fullName>
    </alternativeName>
    <alternativeName>
        <fullName evidence="9">NAG kinase</fullName>
        <shortName evidence="9">NAGK</shortName>
    </alternativeName>
</protein>
<dbReference type="CDD" id="cd04250">
    <property type="entry name" value="AAK_NAGK-C"/>
    <property type="match status" value="1"/>
</dbReference>
<evidence type="ECO:0000313" key="11">
    <source>
        <dbReference type="EMBL" id="AEG70617.1"/>
    </source>
</evidence>
<dbReference type="InterPro" id="IPR037528">
    <property type="entry name" value="ArgB"/>
</dbReference>
<dbReference type="HOGENOM" id="CLU_053680_0_1_4"/>
<name>F6G4M1_RALS8</name>
<dbReference type="PATRIC" id="fig|1031711.3.peg.3259"/>
<dbReference type="EMBL" id="CP002819">
    <property type="protein sequence ID" value="AEG70617.1"/>
    <property type="molecule type" value="Genomic_DNA"/>
</dbReference>
<dbReference type="InterPro" id="IPR004662">
    <property type="entry name" value="AcgluKinase_fam"/>
</dbReference>
<dbReference type="KEGG" id="rsn:RSPO_c03326"/>
<evidence type="ECO:0000256" key="3">
    <source>
        <dbReference type="ARBA" id="ARBA00022605"/>
    </source>
</evidence>
<feature type="site" description="Transition state stabilizer" evidence="9">
    <location>
        <position position="379"/>
    </location>
</feature>
<dbReference type="EC" id="2.7.2.8" evidence="9"/>
<keyword evidence="5 9" id="KW-0547">Nucleotide-binding</keyword>
<keyword evidence="6 9" id="KW-0418">Kinase</keyword>
<evidence type="ECO:0000313" key="12">
    <source>
        <dbReference type="Proteomes" id="UP000007953"/>
    </source>
</evidence>
<dbReference type="GO" id="GO:0005737">
    <property type="term" value="C:cytoplasm"/>
    <property type="evidence" value="ECO:0007669"/>
    <property type="project" value="UniProtKB-SubCell"/>
</dbReference>
<comment type="pathway">
    <text evidence="1 9">Amino-acid biosynthesis; L-arginine biosynthesis; N(2)-acetyl-L-ornithine from L-glutamate: step 2/4.</text>
</comment>
<dbReference type="SUPFAM" id="SSF53633">
    <property type="entry name" value="Carbamate kinase-like"/>
    <property type="match status" value="1"/>
</dbReference>
<evidence type="ECO:0000259" key="10">
    <source>
        <dbReference type="Pfam" id="PF00696"/>
    </source>
</evidence>
<dbReference type="PANTHER" id="PTHR23342:SF0">
    <property type="entry name" value="N-ACETYLGLUTAMATE SYNTHASE, MITOCHONDRIAL"/>
    <property type="match status" value="1"/>
</dbReference>
<dbReference type="FunFam" id="3.40.1160.10:FF:000004">
    <property type="entry name" value="Acetylglutamate kinase"/>
    <property type="match status" value="1"/>
</dbReference>
<dbReference type="GO" id="GO:0003991">
    <property type="term" value="F:acetylglutamate kinase activity"/>
    <property type="evidence" value="ECO:0007669"/>
    <property type="project" value="UniProtKB-UniRule"/>
</dbReference>
<dbReference type="InterPro" id="IPR001048">
    <property type="entry name" value="Asp/Glu/Uridylate_kinase"/>
</dbReference>
<evidence type="ECO:0000256" key="9">
    <source>
        <dbReference type="HAMAP-Rule" id="MF_00082"/>
    </source>
</evidence>
<keyword evidence="3 9" id="KW-0028">Amino-acid biosynthesis</keyword>
<evidence type="ECO:0000256" key="2">
    <source>
        <dbReference type="ARBA" id="ARBA00022571"/>
    </source>
</evidence>
<evidence type="ECO:0000256" key="8">
    <source>
        <dbReference type="ARBA" id="ARBA00048141"/>
    </source>
</evidence>
<dbReference type="HAMAP" id="MF_00082">
    <property type="entry name" value="ArgB"/>
    <property type="match status" value="1"/>
</dbReference>
<dbReference type="GO" id="GO:0042450">
    <property type="term" value="P:L-arginine biosynthetic process via ornithine"/>
    <property type="evidence" value="ECO:0007669"/>
    <property type="project" value="UniProtKB-UniRule"/>
</dbReference>
<evidence type="ECO:0000256" key="7">
    <source>
        <dbReference type="ARBA" id="ARBA00022840"/>
    </source>
</evidence>
<keyword evidence="7 9" id="KW-0067">ATP-binding</keyword>
<dbReference type="NCBIfam" id="TIGR00761">
    <property type="entry name" value="argB"/>
    <property type="match status" value="1"/>
</dbReference>
<keyword evidence="2 9" id="KW-0055">Arginine biosynthesis</keyword>
<feature type="binding site" evidence="9">
    <location>
        <position position="217"/>
    </location>
    <ligand>
        <name>substrate</name>
    </ligand>
</feature>
<dbReference type="InterPro" id="IPR041727">
    <property type="entry name" value="NAGK-C"/>
</dbReference>
<keyword evidence="9" id="KW-0963">Cytoplasm</keyword>
<dbReference type="Gene3D" id="3.40.1160.10">
    <property type="entry name" value="Acetylglutamate kinase-like"/>
    <property type="match status" value="1"/>
</dbReference>
<keyword evidence="4 9" id="KW-0808">Transferase</keyword>
<evidence type="ECO:0000256" key="4">
    <source>
        <dbReference type="ARBA" id="ARBA00022679"/>
    </source>
</evidence>
<dbReference type="Pfam" id="PF00696">
    <property type="entry name" value="AA_kinase"/>
    <property type="match status" value="1"/>
</dbReference>
<dbReference type="PANTHER" id="PTHR23342">
    <property type="entry name" value="N-ACETYLGLUTAMATE SYNTHASE"/>
    <property type="match status" value="1"/>
</dbReference>
<evidence type="ECO:0000256" key="5">
    <source>
        <dbReference type="ARBA" id="ARBA00022741"/>
    </source>
</evidence>
<organism evidence="11 12">
    <name type="scientific">Ralstonia solanacearum (strain Po82)</name>
    <dbReference type="NCBI Taxonomy" id="1031711"/>
    <lineage>
        <taxon>Bacteria</taxon>
        <taxon>Pseudomonadati</taxon>
        <taxon>Pseudomonadota</taxon>
        <taxon>Betaproteobacteria</taxon>
        <taxon>Burkholderiales</taxon>
        <taxon>Burkholderiaceae</taxon>
        <taxon>Ralstonia</taxon>
        <taxon>Ralstonia solanacearum species complex</taxon>
    </lineage>
</organism>
<comment type="function">
    <text evidence="9">Catalyzes the ATP-dependent phosphorylation of N-acetyl-L-glutamate.</text>
</comment>
<evidence type="ECO:0000256" key="6">
    <source>
        <dbReference type="ARBA" id="ARBA00022777"/>
    </source>
</evidence>
<dbReference type="InterPro" id="IPR036393">
    <property type="entry name" value="AceGlu_kinase-like_sf"/>
</dbReference>
<dbReference type="eggNOG" id="COG0548">
    <property type="taxonomic scope" value="Bacteria"/>
</dbReference>
<evidence type="ECO:0000256" key="1">
    <source>
        <dbReference type="ARBA" id="ARBA00004828"/>
    </source>
</evidence>
<feature type="binding site" evidence="9">
    <location>
        <begin position="195"/>
        <end position="196"/>
    </location>
    <ligand>
        <name>substrate</name>
    </ligand>
</feature>
<dbReference type="Proteomes" id="UP000007953">
    <property type="component" value="Chromosome"/>
</dbReference>
<proteinExistence type="inferred from homology"/>
<feature type="site" description="Transition state stabilizer" evidence="9">
    <location>
        <position position="160"/>
    </location>
</feature>
<dbReference type="AlphaFoldDB" id="F6G4M1"/>
<accession>F6G4M1</accession>
<comment type="subcellular location">
    <subcellularLocation>
        <location evidence="9">Cytoplasm</location>
    </subcellularLocation>
</comment>
<feature type="binding site" evidence="9">
    <location>
        <position position="319"/>
    </location>
    <ligand>
        <name>substrate</name>
    </ligand>
</feature>